<sequence>CRTTHNINKYAEPGAIANNSRSVRPKKLSRGQLARLKRLVNNKTGIALRRLSSKFKVSLKTIGNYLNVMGIRYYENRSAPKYTDKQLEEIPTRVHRLLLKCYFKLNMDDEKYFTLYSKSVLSNRGFYTLDRSIVSPEKKI</sequence>
<name>A0A820M871_9BILA</name>
<comment type="caution">
    <text evidence="1">The sequence shown here is derived from an EMBL/GenBank/DDBJ whole genome shotgun (WGS) entry which is preliminary data.</text>
</comment>
<gene>
    <name evidence="1" type="ORF">JBS370_LOCUS42453</name>
</gene>
<evidence type="ECO:0000313" key="1">
    <source>
        <dbReference type="EMBL" id="CAF4368316.1"/>
    </source>
</evidence>
<accession>A0A820M871</accession>
<reference evidence="1" key="1">
    <citation type="submission" date="2021-02" db="EMBL/GenBank/DDBJ databases">
        <authorList>
            <person name="Nowell W R."/>
        </authorList>
    </citation>
    <scope>NUCLEOTIDE SEQUENCE</scope>
</reference>
<dbReference type="EMBL" id="CAJOBD010056389">
    <property type="protein sequence ID" value="CAF4368316.1"/>
    <property type="molecule type" value="Genomic_DNA"/>
</dbReference>
<proteinExistence type="predicted"/>
<dbReference type="AlphaFoldDB" id="A0A820M871"/>
<evidence type="ECO:0008006" key="3">
    <source>
        <dbReference type="Google" id="ProtNLM"/>
    </source>
</evidence>
<protein>
    <recommendedName>
        <fullName evidence="3">Transposase</fullName>
    </recommendedName>
</protein>
<dbReference type="Proteomes" id="UP000663836">
    <property type="component" value="Unassembled WGS sequence"/>
</dbReference>
<evidence type="ECO:0000313" key="2">
    <source>
        <dbReference type="Proteomes" id="UP000663836"/>
    </source>
</evidence>
<feature type="non-terminal residue" evidence="1">
    <location>
        <position position="1"/>
    </location>
</feature>
<organism evidence="1 2">
    <name type="scientific">Rotaria sordida</name>
    <dbReference type="NCBI Taxonomy" id="392033"/>
    <lineage>
        <taxon>Eukaryota</taxon>
        <taxon>Metazoa</taxon>
        <taxon>Spiralia</taxon>
        <taxon>Gnathifera</taxon>
        <taxon>Rotifera</taxon>
        <taxon>Eurotatoria</taxon>
        <taxon>Bdelloidea</taxon>
        <taxon>Philodinida</taxon>
        <taxon>Philodinidae</taxon>
        <taxon>Rotaria</taxon>
    </lineage>
</organism>